<keyword evidence="3" id="KW-0378">Hydrolase</keyword>
<organism evidence="6 7">
    <name type="scientific">Coprinopsis cinerea (strain Okayama-7 / 130 / ATCC MYA-4618 / FGSC 9003)</name>
    <name type="common">Inky cap fungus</name>
    <name type="synonym">Hormographiella aspergillata</name>
    <dbReference type="NCBI Taxonomy" id="240176"/>
    <lineage>
        <taxon>Eukaryota</taxon>
        <taxon>Fungi</taxon>
        <taxon>Dikarya</taxon>
        <taxon>Basidiomycota</taxon>
        <taxon>Agaricomycotina</taxon>
        <taxon>Agaricomycetes</taxon>
        <taxon>Agaricomycetidae</taxon>
        <taxon>Agaricales</taxon>
        <taxon>Agaricineae</taxon>
        <taxon>Psathyrellaceae</taxon>
        <taxon>Coprinopsis</taxon>
    </lineage>
</organism>
<dbReference type="InterPro" id="IPR003653">
    <property type="entry name" value="Peptidase_C48_C"/>
</dbReference>
<dbReference type="Proteomes" id="UP000001861">
    <property type="component" value="Unassembled WGS sequence"/>
</dbReference>
<feature type="domain" description="Ubiquitin-like protease family profile" evidence="5">
    <location>
        <begin position="157"/>
        <end position="329"/>
    </location>
</feature>
<evidence type="ECO:0000256" key="3">
    <source>
        <dbReference type="ARBA" id="ARBA00022801"/>
    </source>
</evidence>
<dbReference type="GeneID" id="6004886"/>
<dbReference type="STRING" id="240176.A8N0L3"/>
<dbReference type="GO" id="GO:0006508">
    <property type="term" value="P:proteolysis"/>
    <property type="evidence" value="ECO:0007669"/>
    <property type="project" value="UniProtKB-KW"/>
</dbReference>
<dbReference type="OrthoDB" id="1939479at2759"/>
<dbReference type="VEuPathDB" id="FungiDB:CC1G_04434"/>
<dbReference type="KEGG" id="cci:CC1G_04434"/>
<dbReference type="Gene3D" id="3.40.395.10">
    <property type="entry name" value="Adenoviral Proteinase, Chain A"/>
    <property type="match status" value="1"/>
</dbReference>
<reference evidence="6 7" key="1">
    <citation type="journal article" date="2010" name="Proc. Natl. Acad. Sci. U.S.A.">
        <title>Insights into evolution of multicellular fungi from the assembled chromosomes of the mushroom Coprinopsis cinerea (Coprinus cinereus).</title>
        <authorList>
            <person name="Stajich J.E."/>
            <person name="Wilke S.K."/>
            <person name="Ahren D."/>
            <person name="Au C.H."/>
            <person name="Birren B.W."/>
            <person name="Borodovsky M."/>
            <person name="Burns C."/>
            <person name="Canback B."/>
            <person name="Casselton L.A."/>
            <person name="Cheng C.K."/>
            <person name="Deng J."/>
            <person name="Dietrich F.S."/>
            <person name="Fargo D.C."/>
            <person name="Farman M.L."/>
            <person name="Gathman A.C."/>
            <person name="Goldberg J."/>
            <person name="Guigo R."/>
            <person name="Hoegger P.J."/>
            <person name="Hooker J.B."/>
            <person name="Huggins A."/>
            <person name="James T.Y."/>
            <person name="Kamada T."/>
            <person name="Kilaru S."/>
            <person name="Kodira C."/>
            <person name="Kues U."/>
            <person name="Kupfer D."/>
            <person name="Kwan H.S."/>
            <person name="Lomsadze A."/>
            <person name="Li W."/>
            <person name="Lilly W.W."/>
            <person name="Ma L.J."/>
            <person name="Mackey A.J."/>
            <person name="Manning G."/>
            <person name="Martin F."/>
            <person name="Muraguchi H."/>
            <person name="Natvig D.O."/>
            <person name="Palmerini H."/>
            <person name="Ramesh M.A."/>
            <person name="Rehmeyer C.J."/>
            <person name="Roe B.A."/>
            <person name="Shenoy N."/>
            <person name="Stanke M."/>
            <person name="Ter-Hovhannisyan V."/>
            <person name="Tunlid A."/>
            <person name="Velagapudi R."/>
            <person name="Vision T.J."/>
            <person name="Zeng Q."/>
            <person name="Zolan M.E."/>
            <person name="Pukkila P.J."/>
        </authorList>
    </citation>
    <scope>NUCLEOTIDE SEQUENCE [LARGE SCALE GENOMIC DNA]</scope>
    <source>
        <strain evidence="7">Okayama-7 / 130 / ATCC MYA-4618 / FGSC 9003</strain>
    </source>
</reference>
<dbReference type="GO" id="GO:0080090">
    <property type="term" value="P:regulation of primary metabolic process"/>
    <property type="evidence" value="ECO:0007669"/>
    <property type="project" value="UniProtKB-ARBA"/>
</dbReference>
<dbReference type="PANTHER" id="PTHR12606">
    <property type="entry name" value="SENTRIN/SUMO-SPECIFIC PROTEASE"/>
    <property type="match status" value="1"/>
</dbReference>
<keyword evidence="2 6" id="KW-0645">Protease</keyword>
<evidence type="ECO:0000256" key="4">
    <source>
        <dbReference type="ARBA" id="ARBA00022807"/>
    </source>
</evidence>
<dbReference type="GO" id="GO:0060255">
    <property type="term" value="P:regulation of macromolecule metabolic process"/>
    <property type="evidence" value="ECO:0007669"/>
    <property type="project" value="UniProtKB-ARBA"/>
</dbReference>
<sequence>MYPPNRKYKLKPHIKEREHKARVRETNAQMWKEFRDREYAKHTSRSHYDGSKLEFTRWLDYILQVRDTYRKQGVNLPGDDLEFIQQYLEKYRKTMAAPLPKTYTPNLEQLDVRRRLRDSELEAATRPKLPTALPPDDEAELSRFLNTPGQVSKCAREAVTAADLRRLNPGQWLNDEVINFYGAMINQRAENGKAKVKRGKVLNAYYFSTFFWTKLTKEGYEKGRLAKWTKKVDIFSKDIVLIPVNHSNSHWTAAAINFKLKRFESYDSLDMAGEEVCQTLRGYVQAEHMNKKKKPFDFSGWENYVAEDNPKQQNGYDCGVFTCQTLESLSRGENTLIFTQKDMPYLRKRMLWEIGKARFRDD</sequence>
<dbReference type="PANTHER" id="PTHR12606:SF141">
    <property type="entry name" value="GH15225P-RELATED"/>
    <property type="match status" value="1"/>
</dbReference>
<dbReference type="GO" id="GO:0016929">
    <property type="term" value="F:deSUMOylase activity"/>
    <property type="evidence" value="ECO:0007669"/>
    <property type="project" value="TreeGrafter"/>
</dbReference>
<gene>
    <name evidence="6" type="ORF">CC1G_04434</name>
</gene>
<evidence type="ECO:0000313" key="7">
    <source>
        <dbReference type="Proteomes" id="UP000001861"/>
    </source>
</evidence>
<dbReference type="SUPFAM" id="SSF54001">
    <property type="entry name" value="Cysteine proteinases"/>
    <property type="match status" value="1"/>
</dbReference>
<protein>
    <submittedName>
        <fullName evidence="6">Sentrin-specific protease</fullName>
    </submittedName>
</protein>
<dbReference type="HOGENOM" id="CLU_024324_5_2_1"/>
<name>A8N0L3_COPC7</name>
<dbReference type="InterPro" id="IPR038765">
    <property type="entry name" value="Papain-like_cys_pep_sf"/>
</dbReference>
<dbReference type="eggNOG" id="KOG0778">
    <property type="taxonomic scope" value="Eukaryota"/>
</dbReference>
<dbReference type="InParanoid" id="A8N0L3"/>
<accession>A8N0L3</accession>
<dbReference type="PROSITE" id="PS50600">
    <property type="entry name" value="ULP_PROTEASE"/>
    <property type="match status" value="1"/>
</dbReference>
<evidence type="ECO:0000256" key="1">
    <source>
        <dbReference type="ARBA" id="ARBA00005234"/>
    </source>
</evidence>
<evidence type="ECO:0000259" key="5">
    <source>
        <dbReference type="PROSITE" id="PS50600"/>
    </source>
</evidence>
<dbReference type="AlphaFoldDB" id="A8N0L3"/>
<dbReference type="EMBL" id="AACS02000001">
    <property type="protein sequence ID" value="EAU93455.2"/>
    <property type="molecule type" value="Genomic_DNA"/>
</dbReference>
<evidence type="ECO:0000313" key="6">
    <source>
        <dbReference type="EMBL" id="EAU93455.2"/>
    </source>
</evidence>
<dbReference type="GO" id="GO:0016926">
    <property type="term" value="P:protein desumoylation"/>
    <property type="evidence" value="ECO:0007669"/>
    <property type="project" value="TreeGrafter"/>
</dbReference>
<dbReference type="FunFam" id="3.40.395.10:FF:000001">
    <property type="entry name" value="Sentrin-specific protease 1"/>
    <property type="match status" value="1"/>
</dbReference>
<keyword evidence="4" id="KW-0788">Thiol protease</keyword>
<proteinExistence type="inferred from homology"/>
<dbReference type="OMA" id="DRAANSQ"/>
<dbReference type="GO" id="GO:0005634">
    <property type="term" value="C:nucleus"/>
    <property type="evidence" value="ECO:0007669"/>
    <property type="project" value="TreeGrafter"/>
</dbReference>
<dbReference type="Pfam" id="PF02902">
    <property type="entry name" value="Peptidase_C48"/>
    <property type="match status" value="1"/>
</dbReference>
<comment type="similarity">
    <text evidence="1">Belongs to the peptidase C48 family.</text>
</comment>
<dbReference type="RefSeq" id="XP_001828463.2">
    <property type="nucleotide sequence ID" value="XM_001828411.2"/>
</dbReference>
<evidence type="ECO:0000256" key="2">
    <source>
        <dbReference type="ARBA" id="ARBA00022670"/>
    </source>
</evidence>
<keyword evidence="7" id="KW-1185">Reference proteome</keyword>
<comment type="caution">
    <text evidence="6">The sequence shown here is derived from an EMBL/GenBank/DDBJ whole genome shotgun (WGS) entry which is preliminary data.</text>
</comment>